<keyword evidence="1" id="KW-0812">Transmembrane</keyword>
<organism evidence="2 3">
    <name type="scientific">Mycolicibacterium vulneris</name>
    <dbReference type="NCBI Taxonomy" id="547163"/>
    <lineage>
        <taxon>Bacteria</taxon>
        <taxon>Bacillati</taxon>
        <taxon>Actinomycetota</taxon>
        <taxon>Actinomycetes</taxon>
        <taxon>Mycobacteriales</taxon>
        <taxon>Mycobacteriaceae</taxon>
        <taxon>Mycolicibacterium</taxon>
    </lineage>
</organism>
<feature type="transmembrane region" description="Helical" evidence="1">
    <location>
        <begin position="25"/>
        <end position="52"/>
    </location>
</feature>
<dbReference type="EMBL" id="NCXM01000024">
    <property type="protein sequence ID" value="OSC24606.1"/>
    <property type="molecule type" value="Genomic_DNA"/>
</dbReference>
<reference evidence="2 3" key="1">
    <citation type="submission" date="2017-04" db="EMBL/GenBank/DDBJ databases">
        <title>The new phylogeny of genus Mycobacterium.</title>
        <authorList>
            <person name="Tortoli E."/>
            <person name="Trovato A."/>
            <person name="Cirillo D.M."/>
        </authorList>
    </citation>
    <scope>NUCLEOTIDE SEQUENCE [LARGE SCALE GENOMIC DNA]</scope>
    <source>
        <strain evidence="2 3">DSM 45247</strain>
    </source>
</reference>
<gene>
    <name evidence="2" type="ORF">B8W69_20890</name>
</gene>
<protein>
    <submittedName>
        <fullName evidence="2">Uncharacterized protein</fullName>
    </submittedName>
</protein>
<evidence type="ECO:0000256" key="1">
    <source>
        <dbReference type="SAM" id="Phobius"/>
    </source>
</evidence>
<sequence>MCAGAQGSGPSSLSASLEEGKVNQLVAIIFVIAFLVIVLHEVAIFVAGIWIGRRWQNEIARRRADRVLEQTVANAHRSGYLAGYDRGYRRL</sequence>
<evidence type="ECO:0000313" key="3">
    <source>
        <dbReference type="Proteomes" id="UP000242320"/>
    </source>
</evidence>
<dbReference type="AlphaFoldDB" id="A0A1X2KS62"/>
<comment type="caution">
    <text evidence="2">The sequence shown here is derived from an EMBL/GenBank/DDBJ whole genome shotgun (WGS) entry which is preliminary data.</text>
</comment>
<dbReference type="Proteomes" id="UP000242320">
    <property type="component" value="Unassembled WGS sequence"/>
</dbReference>
<keyword evidence="3" id="KW-1185">Reference proteome</keyword>
<keyword evidence="1" id="KW-1133">Transmembrane helix</keyword>
<name>A0A1X2KS62_9MYCO</name>
<evidence type="ECO:0000313" key="2">
    <source>
        <dbReference type="EMBL" id="OSC24606.1"/>
    </source>
</evidence>
<accession>A0A1X2KS62</accession>
<proteinExistence type="predicted"/>
<keyword evidence="1" id="KW-0472">Membrane</keyword>